<feature type="region of interest" description="Disordered" evidence="1">
    <location>
        <begin position="430"/>
        <end position="454"/>
    </location>
</feature>
<protein>
    <recommendedName>
        <fullName evidence="5">DUF5050 domain-containing protein</fullName>
    </recommendedName>
</protein>
<keyword evidence="2" id="KW-0732">Signal</keyword>
<dbReference type="EMBL" id="DVOJ01000012">
    <property type="protein sequence ID" value="HIV01548.1"/>
    <property type="molecule type" value="Genomic_DNA"/>
</dbReference>
<dbReference type="AlphaFoldDB" id="A0A9D1NFJ5"/>
<name>A0A9D1NFJ5_9FIRM</name>
<reference evidence="3" key="2">
    <citation type="journal article" date="2021" name="PeerJ">
        <title>Extensive microbial diversity within the chicken gut microbiome revealed by metagenomics and culture.</title>
        <authorList>
            <person name="Gilroy R."/>
            <person name="Ravi A."/>
            <person name="Getino M."/>
            <person name="Pursley I."/>
            <person name="Horton D.L."/>
            <person name="Alikhan N.F."/>
            <person name="Baker D."/>
            <person name="Gharbi K."/>
            <person name="Hall N."/>
            <person name="Watson M."/>
            <person name="Adriaenssens E.M."/>
            <person name="Foster-Nyarko E."/>
            <person name="Jarju S."/>
            <person name="Secka A."/>
            <person name="Antonio M."/>
            <person name="Oren A."/>
            <person name="Chaudhuri R.R."/>
            <person name="La Ragione R."/>
            <person name="Hildebrand F."/>
            <person name="Pallen M.J."/>
        </authorList>
    </citation>
    <scope>NUCLEOTIDE SEQUENCE</scope>
    <source>
        <strain evidence="3">CHK186-9395</strain>
    </source>
</reference>
<dbReference type="PROSITE" id="PS51257">
    <property type="entry name" value="PROKAR_LIPOPROTEIN"/>
    <property type="match status" value="1"/>
</dbReference>
<accession>A0A9D1NFJ5</accession>
<feature type="compositionally biased region" description="Low complexity" evidence="1">
    <location>
        <begin position="445"/>
        <end position="454"/>
    </location>
</feature>
<dbReference type="Proteomes" id="UP000886861">
    <property type="component" value="Unassembled WGS sequence"/>
</dbReference>
<evidence type="ECO:0000256" key="2">
    <source>
        <dbReference type="SAM" id="SignalP"/>
    </source>
</evidence>
<feature type="signal peptide" evidence="2">
    <location>
        <begin position="1"/>
        <end position="21"/>
    </location>
</feature>
<dbReference type="SUPFAM" id="SSF69304">
    <property type="entry name" value="Tricorn protease N-terminal domain"/>
    <property type="match status" value="1"/>
</dbReference>
<reference evidence="3" key="1">
    <citation type="submission" date="2020-10" db="EMBL/GenBank/DDBJ databases">
        <authorList>
            <person name="Gilroy R."/>
        </authorList>
    </citation>
    <scope>NUCLEOTIDE SEQUENCE</scope>
    <source>
        <strain evidence="3">CHK186-9395</strain>
    </source>
</reference>
<gene>
    <name evidence="3" type="ORF">IAA62_03235</name>
</gene>
<proteinExistence type="predicted"/>
<sequence>MKKIKVLALFLCMAFCTVFFTACGNNLTAPTGTGNMVEHGEVLVYDDYIYFGGMYISNADMENGDNRNADLEGLWRIKLEDGKISYDEDGNPQNLERVVGKIVGTENAFMYSVGDEIVFASPNVKLTQQSQTAFDRTTYFKMSNVGTGLTELYTTEAAVQSQALLIIDNVPYIIVYDGTNIVKINVNTKASKVLATDVTSAAFASSYSSAFDGDVYFTVNLSEEDTSIGLTGNILKKVNIVSEEETQVRQQYGETITVNTVKNGYLYYTRTDNGNTFYFANNFTSSFEAGEVQLTSAITSDITSFTPLGLDQEGNVLPIVFEYQSRLVYSNFGSLVVNEILNEDVTVLFESGDYIYYSTSSGIYRVSYKDKVSQQISDLANFQTNVTFDGRYIYFYAQNEDNTTGNYYMYRADVNAAENGTGIKTELLSKLHEDDMPDEDEETSDTSTDSSTSN</sequence>
<evidence type="ECO:0000313" key="4">
    <source>
        <dbReference type="Proteomes" id="UP000886861"/>
    </source>
</evidence>
<evidence type="ECO:0000256" key="1">
    <source>
        <dbReference type="SAM" id="MobiDB-lite"/>
    </source>
</evidence>
<evidence type="ECO:0008006" key="5">
    <source>
        <dbReference type="Google" id="ProtNLM"/>
    </source>
</evidence>
<feature type="compositionally biased region" description="Acidic residues" evidence="1">
    <location>
        <begin position="435"/>
        <end position="444"/>
    </location>
</feature>
<evidence type="ECO:0000313" key="3">
    <source>
        <dbReference type="EMBL" id="HIV01548.1"/>
    </source>
</evidence>
<comment type="caution">
    <text evidence="3">The sequence shown here is derived from an EMBL/GenBank/DDBJ whole genome shotgun (WGS) entry which is preliminary data.</text>
</comment>
<organism evidence="3 4">
    <name type="scientific">Candidatus Caccopulliclostridium gallistercoris</name>
    <dbReference type="NCBI Taxonomy" id="2840719"/>
    <lineage>
        <taxon>Bacteria</taxon>
        <taxon>Bacillati</taxon>
        <taxon>Bacillota</taxon>
        <taxon>Clostridia</taxon>
        <taxon>Candidatus Caccopulliclostridium</taxon>
    </lineage>
</organism>
<feature type="chain" id="PRO_5038559551" description="DUF5050 domain-containing protein" evidence="2">
    <location>
        <begin position="22"/>
        <end position="454"/>
    </location>
</feature>